<dbReference type="InterPro" id="IPR050155">
    <property type="entry name" value="HAD-like_hydrolase_sf"/>
</dbReference>
<accession>A0A2N0I112</accession>
<dbReference type="PANTHER" id="PTHR43434">
    <property type="entry name" value="PHOSPHOGLYCOLATE PHOSPHATASE"/>
    <property type="match status" value="1"/>
</dbReference>
<dbReference type="SFLD" id="SFLDG01129">
    <property type="entry name" value="C1.5:_HAD__Beta-PGM__Phosphata"/>
    <property type="match status" value="1"/>
</dbReference>
<organism evidence="5 6">
    <name type="scientific">Novosphingobium kunmingense</name>
    <dbReference type="NCBI Taxonomy" id="1211806"/>
    <lineage>
        <taxon>Bacteria</taxon>
        <taxon>Pseudomonadati</taxon>
        <taxon>Pseudomonadota</taxon>
        <taxon>Alphaproteobacteria</taxon>
        <taxon>Sphingomonadales</taxon>
        <taxon>Sphingomonadaceae</taxon>
        <taxon>Novosphingobium</taxon>
    </lineage>
</organism>
<dbReference type="GO" id="GO:0008967">
    <property type="term" value="F:phosphoglycolate phosphatase activity"/>
    <property type="evidence" value="ECO:0007669"/>
    <property type="project" value="UniProtKB-EC"/>
</dbReference>
<dbReference type="Proteomes" id="UP000232587">
    <property type="component" value="Unassembled WGS sequence"/>
</dbReference>
<dbReference type="InterPro" id="IPR041492">
    <property type="entry name" value="HAD_2"/>
</dbReference>
<dbReference type="GO" id="GO:0006281">
    <property type="term" value="P:DNA repair"/>
    <property type="evidence" value="ECO:0007669"/>
    <property type="project" value="TreeGrafter"/>
</dbReference>
<dbReference type="NCBIfam" id="TIGR01549">
    <property type="entry name" value="HAD-SF-IA-v1"/>
    <property type="match status" value="1"/>
</dbReference>
<keyword evidence="6" id="KW-1185">Reference proteome</keyword>
<dbReference type="Gene3D" id="1.10.150.240">
    <property type="entry name" value="Putative phosphatase, domain 2"/>
    <property type="match status" value="1"/>
</dbReference>
<evidence type="ECO:0000256" key="2">
    <source>
        <dbReference type="ARBA" id="ARBA00004818"/>
    </source>
</evidence>
<comment type="caution">
    <text evidence="5">The sequence shown here is derived from an EMBL/GenBank/DDBJ whole genome shotgun (WGS) entry which is preliminary data.</text>
</comment>
<evidence type="ECO:0000256" key="1">
    <source>
        <dbReference type="ARBA" id="ARBA00000830"/>
    </source>
</evidence>
<dbReference type="EMBL" id="PHUF01000002">
    <property type="protein sequence ID" value="PKB24872.1"/>
    <property type="molecule type" value="Genomic_DNA"/>
</dbReference>
<dbReference type="InterPro" id="IPR036412">
    <property type="entry name" value="HAD-like_sf"/>
</dbReference>
<evidence type="ECO:0000256" key="3">
    <source>
        <dbReference type="ARBA" id="ARBA00006171"/>
    </source>
</evidence>
<dbReference type="SUPFAM" id="SSF56784">
    <property type="entry name" value="HAD-like"/>
    <property type="match status" value="1"/>
</dbReference>
<evidence type="ECO:0000256" key="4">
    <source>
        <dbReference type="ARBA" id="ARBA00013078"/>
    </source>
</evidence>
<dbReference type="InterPro" id="IPR023214">
    <property type="entry name" value="HAD_sf"/>
</dbReference>
<evidence type="ECO:0000313" key="6">
    <source>
        <dbReference type="Proteomes" id="UP000232587"/>
    </source>
</evidence>
<comment type="catalytic activity">
    <reaction evidence="1">
        <text>2-phosphoglycolate + H2O = glycolate + phosphate</text>
        <dbReference type="Rhea" id="RHEA:14369"/>
        <dbReference type="ChEBI" id="CHEBI:15377"/>
        <dbReference type="ChEBI" id="CHEBI:29805"/>
        <dbReference type="ChEBI" id="CHEBI:43474"/>
        <dbReference type="ChEBI" id="CHEBI:58033"/>
        <dbReference type="EC" id="3.1.3.18"/>
    </reaction>
</comment>
<reference evidence="5 6" key="1">
    <citation type="submission" date="2017-11" db="EMBL/GenBank/DDBJ databases">
        <title>Genomic Encyclopedia of Type Strains, Phase III (KMG-III): the genomes of soil and plant-associated and newly described type strains.</title>
        <authorList>
            <person name="Whitman W."/>
        </authorList>
    </citation>
    <scope>NUCLEOTIDE SEQUENCE [LARGE SCALE GENOMIC DNA]</scope>
    <source>
        <strain evidence="5 6">CGMCC 1.12274</strain>
    </source>
</reference>
<protein>
    <recommendedName>
        <fullName evidence="4">phosphoglycolate phosphatase</fullName>
        <ecNumber evidence="4">3.1.3.18</ecNumber>
    </recommendedName>
</protein>
<dbReference type="GO" id="GO:0005829">
    <property type="term" value="C:cytosol"/>
    <property type="evidence" value="ECO:0007669"/>
    <property type="project" value="TreeGrafter"/>
</dbReference>
<dbReference type="InterPro" id="IPR006439">
    <property type="entry name" value="HAD-SF_hydro_IA"/>
</dbReference>
<sequence>MIHRFAIVGFDLDGTLLDTSGDLGAAVNHALALAERDAVPPDQVANLIGGGARLMLRRALELTGGSVGLDEDALFEALLAYYEANIAVHSSLYPGGAAMLDALQDAGTQIAIVTNKREAFARKLLGALGLDDRFAAIIGAGTYPLKPAPDALHAMVEQCGGGTAAFVGDTTFDTAAARAAALPCIAVSFGFNDRPARDLGADAVIDHFDDLIPALSRL</sequence>
<name>A0A2N0I112_9SPHN</name>
<dbReference type="InterPro" id="IPR023198">
    <property type="entry name" value="PGP-like_dom2"/>
</dbReference>
<dbReference type="AlphaFoldDB" id="A0A2N0I112"/>
<dbReference type="OrthoDB" id="9793014at2"/>
<dbReference type="RefSeq" id="WP_100865381.1">
    <property type="nucleotide sequence ID" value="NZ_PHUF01000002.1"/>
</dbReference>
<evidence type="ECO:0000313" key="5">
    <source>
        <dbReference type="EMBL" id="PKB24872.1"/>
    </source>
</evidence>
<dbReference type="PANTHER" id="PTHR43434:SF1">
    <property type="entry name" value="PHOSPHOGLYCOLATE PHOSPHATASE"/>
    <property type="match status" value="1"/>
</dbReference>
<gene>
    <name evidence="5" type="ORF">B0I00_0051</name>
</gene>
<proteinExistence type="inferred from homology"/>
<dbReference type="Pfam" id="PF13419">
    <property type="entry name" value="HAD_2"/>
    <property type="match status" value="1"/>
</dbReference>
<dbReference type="EC" id="3.1.3.18" evidence="4"/>
<dbReference type="Gene3D" id="3.40.50.1000">
    <property type="entry name" value="HAD superfamily/HAD-like"/>
    <property type="match status" value="1"/>
</dbReference>
<comment type="pathway">
    <text evidence="2">Organic acid metabolism; glycolate biosynthesis; glycolate from 2-phosphoglycolate: step 1/1.</text>
</comment>
<dbReference type="SFLD" id="SFLDS00003">
    <property type="entry name" value="Haloacid_Dehalogenase"/>
    <property type="match status" value="1"/>
</dbReference>
<comment type="similarity">
    <text evidence="3">Belongs to the HAD-like hydrolase superfamily. CbbY/CbbZ/Gph/YieH family.</text>
</comment>